<name>A0A6M6E5B8_PRIMG</name>
<accession>A0A6M6E5B8</accession>
<dbReference type="AlphaFoldDB" id="A0A6M6E5B8"/>
<proteinExistence type="predicted"/>
<gene>
    <name evidence="2" type="ORF">FDZ14_32160</name>
</gene>
<evidence type="ECO:0008006" key="4">
    <source>
        <dbReference type="Google" id="ProtNLM"/>
    </source>
</evidence>
<organism evidence="2 3">
    <name type="scientific">Priestia megaterium</name>
    <name type="common">Bacillus megaterium</name>
    <dbReference type="NCBI Taxonomy" id="1404"/>
    <lineage>
        <taxon>Bacteria</taxon>
        <taxon>Bacillati</taxon>
        <taxon>Bacillota</taxon>
        <taxon>Bacilli</taxon>
        <taxon>Bacillales</taxon>
        <taxon>Bacillaceae</taxon>
        <taxon>Priestia</taxon>
    </lineage>
</organism>
<evidence type="ECO:0000313" key="3">
    <source>
        <dbReference type="Proteomes" id="UP000501076"/>
    </source>
</evidence>
<protein>
    <recommendedName>
        <fullName evidence="4">Transmembrane protein</fullName>
    </recommendedName>
</protein>
<evidence type="ECO:0000256" key="1">
    <source>
        <dbReference type="SAM" id="Phobius"/>
    </source>
</evidence>
<feature type="transmembrane region" description="Helical" evidence="1">
    <location>
        <begin position="167"/>
        <end position="185"/>
    </location>
</feature>
<geneLocation type="plasmid" evidence="3">
    <name>pfdu301a</name>
</geneLocation>
<keyword evidence="1" id="KW-1133">Transmembrane helix</keyword>
<dbReference type="Proteomes" id="UP000501076">
    <property type="component" value="Plasmid pFDU301A"/>
</dbReference>
<evidence type="ECO:0000313" key="2">
    <source>
        <dbReference type="EMBL" id="QJX80746.1"/>
    </source>
</evidence>
<feature type="transmembrane region" description="Helical" evidence="1">
    <location>
        <begin position="71"/>
        <end position="93"/>
    </location>
</feature>
<dbReference type="RefSeq" id="WP_171778743.1">
    <property type="nucleotide sequence ID" value="NZ_CP045273.1"/>
</dbReference>
<keyword evidence="2" id="KW-0614">Plasmid</keyword>
<keyword evidence="1" id="KW-0472">Membrane</keyword>
<feature type="transmembrane region" description="Helical" evidence="1">
    <location>
        <begin position="99"/>
        <end position="117"/>
    </location>
</feature>
<reference evidence="2 3" key="1">
    <citation type="submission" date="2019-10" db="EMBL/GenBank/DDBJ databases">
        <title>Complete genome sequences for adaption low water activity.</title>
        <authorList>
            <person name="Zhao L."/>
            <person name="Zhong J."/>
        </authorList>
    </citation>
    <scope>NUCLEOTIDE SEQUENCE [LARGE SCALE GENOMIC DNA]</scope>
    <source>
        <strain evidence="2 3">FDU301</strain>
        <plasmid evidence="3">pfdu301a</plasmid>
    </source>
</reference>
<keyword evidence="1" id="KW-0812">Transmembrane</keyword>
<feature type="transmembrane region" description="Helical" evidence="1">
    <location>
        <begin position="126"/>
        <end position="147"/>
    </location>
</feature>
<dbReference type="EMBL" id="CP045273">
    <property type="protein sequence ID" value="QJX80746.1"/>
    <property type="molecule type" value="Genomic_DNA"/>
</dbReference>
<sequence>MGKYSHKSDNDLEIMRLKGGDSINDSLDIEIELENRGYEQDENGYFAFEPEHKPNIHNADFADDEGSSDWFLFKLILGAAFVIFCLFGTSVIVGYAINYSIYIYIGFIITFVFMYLAKASIPTLNFLFYLGCFSLMTRFYADLVGYWEGTDYLTFIYRDSTHFIDSLKYAVIYIFYIAIVPYLLFKSIKMITLATKHKKEKSNLET</sequence>